<gene>
    <name evidence="2" type="ORF">C7S10_14640</name>
</gene>
<dbReference type="AlphaFoldDB" id="A0A2R7YVK8"/>
<protein>
    <recommendedName>
        <fullName evidence="4">Tetratricopeptide repeat protein</fullName>
    </recommendedName>
</protein>
<evidence type="ECO:0000313" key="3">
    <source>
        <dbReference type="Proteomes" id="UP000244867"/>
    </source>
</evidence>
<dbReference type="EMBL" id="PYXZ01000006">
    <property type="protein sequence ID" value="PUA80361.1"/>
    <property type="molecule type" value="Genomic_DNA"/>
</dbReference>
<evidence type="ECO:0008006" key="4">
    <source>
        <dbReference type="Google" id="ProtNLM"/>
    </source>
</evidence>
<keyword evidence="3" id="KW-1185">Reference proteome</keyword>
<comment type="caution">
    <text evidence="2">The sequence shown here is derived from an EMBL/GenBank/DDBJ whole genome shotgun (WGS) entry which is preliminary data.</text>
</comment>
<dbReference type="Proteomes" id="UP000244867">
    <property type="component" value="Unassembled WGS sequence"/>
</dbReference>
<proteinExistence type="predicted"/>
<evidence type="ECO:0000256" key="1">
    <source>
        <dbReference type="SAM" id="MobiDB-lite"/>
    </source>
</evidence>
<evidence type="ECO:0000313" key="2">
    <source>
        <dbReference type="EMBL" id="PUA80361.1"/>
    </source>
</evidence>
<name>A0A2R7YVK8_9ACTN</name>
<sequence length="162" mass="16600">MGVAALVVALTGGCAGSDGSDEGPPAGVTESTSPDSESPDPESPDPESPDPETPAPTPGPGDVVDSEACDEVRQGIDAFNLGRYDETVEHFENAVPLAEEQDDGSEAASQLVEAVRYYADLAAGLYPEAARTSPDFAKYKAITLGQCVPVDGETSESPGVEV</sequence>
<organism evidence="2 3">
    <name type="scientific">Nocardioides currus</name>
    <dbReference type="NCBI Taxonomy" id="2133958"/>
    <lineage>
        <taxon>Bacteria</taxon>
        <taxon>Bacillati</taxon>
        <taxon>Actinomycetota</taxon>
        <taxon>Actinomycetes</taxon>
        <taxon>Propionibacteriales</taxon>
        <taxon>Nocardioidaceae</taxon>
        <taxon>Nocardioides</taxon>
    </lineage>
</organism>
<feature type="region of interest" description="Disordered" evidence="1">
    <location>
        <begin position="12"/>
        <end position="66"/>
    </location>
</feature>
<reference evidence="2 3" key="1">
    <citation type="submission" date="2018-03" db="EMBL/GenBank/DDBJ databases">
        <authorList>
            <person name="Keele B.F."/>
        </authorList>
    </citation>
    <scope>NUCLEOTIDE SEQUENCE [LARGE SCALE GENOMIC DNA]</scope>
    <source>
        <strain evidence="2 3">IB-3</strain>
    </source>
</reference>
<accession>A0A2R7YVK8</accession>
<feature type="compositionally biased region" description="Acidic residues" evidence="1">
    <location>
        <begin position="37"/>
        <end position="50"/>
    </location>
</feature>